<dbReference type="GO" id="GO:0003921">
    <property type="term" value="F:GMP synthase activity"/>
    <property type="evidence" value="ECO:0007669"/>
    <property type="project" value="InterPro"/>
</dbReference>
<dbReference type="FunFam" id="3.40.50.620:FF:000001">
    <property type="entry name" value="GMP synthase [glutamine-hydrolyzing]"/>
    <property type="match status" value="1"/>
</dbReference>
<feature type="domain" description="CBS" evidence="17">
    <location>
        <begin position="52"/>
        <end position="110"/>
    </location>
</feature>
<dbReference type="PROSITE" id="PS51371">
    <property type="entry name" value="CBS"/>
    <property type="match status" value="2"/>
</dbReference>
<dbReference type="NCBIfam" id="NF000848">
    <property type="entry name" value="PRK00074.1"/>
    <property type="match status" value="1"/>
</dbReference>
<feature type="binding site" evidence="13">
    <location>
        <begin position="296"/>
        <end position="298"/>
    </location>
    <ligand>
        <name>IMP</name>
        <dbReference type="ChEBI" id="CHEBI:58053"/>
    </ligand>
</feature>
<feature type="binding site" evidence="13">
    <location>
        <begin position="256"/>
        <end position="258"/>
    </location>
    <ligand>
        <name>NAD(+)</name>
        <dbReference type="ChEBI" id="CHEBI:57540"/>
    </ligand>
</feature>
<dbReference type="PROSITE" id="PS51553">
    <property type="entry name" value="GMPS_ATP_PPASE"/>
    <property type="match status" value="1"/>
</dbReference>
<gene>
    <name evidence="19" type="ORF">BGZ97_002669</name>
</gene>
<dbReference type="Gene3D" id="3.40.50.620">
    <property type="entry name" value="HUPs"/>
    <property type="match status" value="1"/>
</dbReference>
<feature type="binding site" evidence="13">
    <location>
        <position position="374"/>
    </location>
    <ligand>
        <name>IMP</name>
        <dbReference type="ChEBI" id="CHEBI:58053"/>
    </ligand>
</feature>
<comment type="similarity">
    <text evidence="13">Belongs to the IMPDH/GMPR family.</text>
</comment>
<accession>A0A9P6UWM4</accession>
<keyword evidence="2" id="KW-0436">Ligase</keyword>
<dbReference type="Gene3D" id="3.40.50.880">
    <property type="match status" value="1"/>
</dbReference>
<dbReference type="SMART" id="SM00116">
    <property type="entry name" value="CBS"/>
    <property type="match status" value="2"/>
</dbReference>
<organism evidence="19 20">
    <name type="scientific">Linnemannia gamsii</name>
    <dbReference type="NCBI Taxonomy" id="64522"/>
    <lineage>
        <taxon>Eukaryota</taxon>
        <taxon>Fungi</taxon>
        <taxon>Fungi incertae sedis</taxon>
        <taxon>Mucoromycota</taxon>
        <taxon>Mortierellomycotina</taxon>
        <taxon>Mortierellomycetes</taxon>
        <taxon>Mortierellales</taxon>
        <taxon>Mortierellaceae</taxon>
        <taxon>Linnemannia</taxon>
    </lineage>
</organism>
<dbReference type="Pfam" id="PF00478">
    <property type="entry name" value="IMPDH"/>
    <property type="match status" value="1"/>
</dbReference>
<evidence type="ECO:0000256" key="10">
    <source>
        <dbReference type="ARBA" id="ARBA00023122"/>
    </source>
</evidence>
<keyword evidence="8" id="KW-0315">Glutamine amidotransferase</keyword>
<dbReference type="InterPro" id="IPR022310">
    <property type="entry name" value="NAD/GMP_synthase"/>
</dbReference>
<evidence type="ECO:0000256" key="9">
    <source>
        <dbReference type="ARBA" id="ARBA00023002"/>
    </source>
</evidence>
<comment type="activity regulation">
    <text evidence="13">Mycophenolic acid (MPA) is a non-competitive inhibitor that prevents formation of the closed enzyme conformation by binding to the same site as the amobile flap. In contrast, mizoribine monophosphate (MZP) is a competitive inhibitor that induces the closed conformation. MPA is a potent inhibitor of mammalian IMPDHs but a poor inhibitor of the bacterial enzymes. MZP is a more potent inhibitor of bacterial IMPDH.</text>
</comment>
<dbReference type="EC" id="1.1.1.205" evidence="13 16"/>
<dbReference type="EMBL" id="JAAAIN010000016">
    <property type="protein sequence ID" value="KAG0322913.1"/>
    <property type="molecule type" value="Genomic_DNA"/>
</dbReference>
<dbReference type="CDD" id="cd01997">
    <property type="entry name" value="GMP_synthase_C"/>
    <property type="match status" value="1"/>
</dbReference>
<evidence type="ECO:0000256" key="13">
    <source>
        <dbReference type="HAMAP-Rule" id="MF_03156"/>
    </source>
</evidence>
<evidence type="ECO:0000256" key="2">
    <source>
        <dbReference type="ARBA" id="ARBA00022598"/>
    </source>
</evidence>
<feature type="binding site" description="in other chain" evidence="13">
    <location>
        <position position="260"/>
    </location>
    <ligand>
        <name>K(+)</name>
        <dbReference type="ChEBI" id="CHEBI:29103"/>
        <note>ligand shared between two tetrameric partners</note>
    </ligand>
</feature>
<comment type="subunit">
    <text evidence="13">Homotetramer.</text>
</comment>
<dbReference type="PANTHER" id="PTHR11922:SF2">
    <property type="entry name" value="GMP SYNTHASE [GLUTAMINE-HYDROLYZING]"/>
    <property type="match status" value="1"/>
</dbReference>
<dbReference type="InterPro" id="IPR014729">
    <property type="entry name" value="Rossmann-like_a/b/a_fold"/>
</dbReference>
<dbReference type="SUPFAM" id="SSF52402">
    <property type="entry name" value="Adenine nucleotide alpha hydrolases-like"/>
    <property type="match status" value="1"/>
</dbReference>
<feature type="binding site" description="in other chain" evidence="13">
    <location>
        <position position="263"/>
    </location>
    <ligand>
        <name>K(+)</name>
        <dbReference type="ChEBI" id="CHEBI:29103"/>
        <note>ligand shared between two tetrameric partners</note>
    </ligand>
</feature>
<dbReference type="Pfam" id="PF00117">
    <property type="entry name" value="GATase"/>
    <property type="match status" value="1"/>
</dbReference>
<dbReference type="SUPFAM" id="SSF52317">
    <property type="entry name" value="Class I glutamine amidotransferase-like"/>
    <property type="match status" value="1"/>
</dbReference>
<dbReference type="InterPro" id="IPR001674">
    <property type="entry name" value="GMP_synth_C"/>
</dbReference>
<feature type="domain" description="CBS" evidence="17">
    <location>
        <begin position="111"/>
        <end position="172"/>
    </location>
</feature>
<dbReference type="Pfam" id="PF00958">
    <property type="entry name" value="GMP_synt_C"/>
    <property type="match status" value="1"/>
</dbReference>
<dbReference type="Pfam" id="PF00571">
    <property type="entry name" value="CBS"/>
    <property type="match status" value="2"/>
</dbReference>
<dbReference type="GO" id="GO:0046872">
    <property type="term" value="F:metal ion binding"/>
    <property type="evidence" value="ECO:0007669"/>
    <property type="project" value="UniProtKB-UniRule"/>
</dbReference>
<feature type="binding site" evidence="15">
    <location>
        <begin position="623"/>
        <end position="629"/>
    </location>
    <ligand>
        <name>ATP</name>
        <dbReference type="ChEBI" id="CHEBI:30616"/>
    </ligand>
</feature>
<evidence type="ECO:0000256" key="6">
    <source>
        <dbReference type="ARBA" id="ARBA00022840"/>
    </source>
</evidence>
<comment type="caution">
    <text evidence="13">Lacks conserved residue(s) required for the propagation of feature annotation.</text>
</comment>
<proteinExistence type="inferred from homology"/>
<dbReference type="GO" id="GO:0005524">
    <property type="term" value="F:ATP binding"/>
    <property type="evidence" value="ECO:0007669"/>
    <property type="project" value="UniProtKB-UniRule"/>
</dbReference>
<dbReference type="PROSITE" id="PS00487">
    <property type="entry name" value="IMP_DH_GMP_RED"/>
    <property type="match status" value="1"/>
</dbReference>
<dbReference type="FunFam" id="3.40.50.880:FF:000001">
    <property type="entry name" value="GMP synthase [glutamine-hydrolyzing]"/>
    <property type="match status" value="1"/>
</dbReference>
<keyword evidence="13" id="KW-0963">Cytoplasm</keyword>
<evidence type="ECO:0000313" key="19">
    <source>
        <dbReference type="EMBL" id="KAG0322913.1"/>
    </source>
</evidence>
<dbReference type="SMART" id="SM01240">
    <property type="entry name" value="IMPDH"/>
    <property type="match status" value="1"/>
</dbReference>
<protein>
    <recommendedName>
        <fullName evidence="13 16">Inosine-5'-monophosphate dehydrogenase</fullName>
        <shortName evidence="13">IMP dehydrogenase</shortName>
        <shortName evidence="13">IMPD</shortName>
        <shortName evidence="13">IMPDH</shortName>
        <ecNumber evidence="13 16">1.1.1.205</ecNumber>
    </recommendedName>
</protein>
<dbReference type="PROSITE" id="PS51273">
    <property type="entry name" value="GATASE_TYPE_1"/>
    <property type="match status" value="1"/>
</dbReference>
<keyword evidence="13 16" id="KW-0520">NAD</keyword>
<reference evidence="19" key="1">
    <citation type="journal article" date="2020" name="Fungal Divers.">
        <title>Resolving the Mortierellaceae phylogeny through synthesis of multi-gene phylogenetics and phylogenomics.</title>
        <authorList>
            <person name="Vandepol N."/>
            <person name="Liber J."/>
            <person name="Desiro A."/>
            <person name="Na H."/>
            <person name="Kennedy M."/>
            <person name="Barry K."/>
            <person name="Grigoriev I.V."/>
            <person name="Miller A.N."/>
            <person name="O'Donnell K."/>
            <person name="Stajich J.E."/>
            <person name="Bonito G."/>
        </authorList>
    </citation>
    <scope>NUCLEOTIDE SEQUENCE</scope>
    <source>
        <strain evidence="19">NVP60</strain>
    </source>
</reference>
<dbReference type="InterPro" id="IPR022955">
    <property type="entry name" value="GMP_synthase"/>
</dbReference>
<feature type="binding site" evidence="13">
    <location>
        <begin position="343"/>
        <end position="347"/>
    </location>
    <ligand>
        <name>IMP</name>
        <dbReference type="ChEBI" id="CHEBI:58053"/>
    </ligand>
</feature>
<dbReference type="Gene3D" id="3.30.300.10">
    <property type="match status" value="1"/>
</dbReference>
<keyword evidence="20" id="KW-1185">Reference proteome</keyword>
<sequence length="920" mass="99372">MPLVSAAMDTVTEGRLAIAMAQLGGIGIIHKNLLAAEQAREVSKVKRFESGIVRDPITVPPHLKVRDVMALSQQHGISGFPVVEGAQLIGIVTNRDLRFETRLDAPVHAIMTPRERLITVPEGTPLAKAKELMHRHRLERVLVVNDTFELRGLMTVKDILKATEHPDACKDEQGKLRVGAAVGVGPENDERIELLVQAGVDVIVVDTAHGHSLGVLERVQWVKKHFPQIEVVGGNIATADAARALVEYGADGVKVGIGPGSICTTRIIAGVGVPQISAIANVSAALAGTGVPVIADGGVRYSGDVSKALAAGAHSVMMGSMFAGTDEAPGEEFLYQGRSYKSYRGMGSVGAMKDGAADRYFQDNSVNIDKLVPEGIEGRVAYKGSVSAILYQLMHDKILILDFGSQFTQLIARRVREAHVCAEIYPSDVDEAFIRDFAPKGIILSGGPNSVTGADTPRAPQVVFELGVPVLGICYGMQTMAEQLGGKVEHGHVGEFGYAEILAHGHAKFLHGIEDFHTDAGQSVLKVWMSHGDKVSEMPPGFTLIASTDACPVAAMADDARCFYGVQFHPEVTHTLQGKALLTRFVHEVCGARADWIMGDYVDEAVKSIRQQVGNERVILAISGGVDSSVAAALLHKAIGPQLTCVFVDHGLLRLNEAEQVMETFANHLGVNVIHVDASGPFLEKLTGVADPEQKRKIIGAEFVEVFQHEARKLVDAKWLAQGTIYPDVIESAGSNKPGAAKIKSHHNVGGLPETLHLKLLEPLRELFKDEVRELGIELGLPATMVYRHPFPGPGLGVRILGEVKREYAALLARADAIFIDALRNTIDPHTGKSWYELTSQAFAVFLPVKSVGVMGDARTYEYVVALRAVQTQDFMTAHWAHLPHELLGQISNRIINEVRGINRVVYDISGKPPATIEWE</sequence>
<comment type="caution">
    <text evidence="19">The sequence shown here is derived from an EMBL/GenBank/DDBJ whole genome shotgun (WGS) entry which is preliminary data.</text>
</comment>
<feature type="domain" description="GMPS ATP-PPase" evidence="18">
    <location>
        <begin position="596"/>
        <end position="788"/>
    </location>
</feature>
<keyword evidence="7 13" id="KW-0630">Potassium</keyword>
<feature type="binding site" evidence="13">
    <location>
        <position position="417"/>
    </location>
    <ligand>
        <name>K(+)</name>
        <dbReference type="ChEBI" id="CHEBI:29103"/>
        <note>ligand shared between two tetrameric partners</note>
    </ligand>
</feature>
<dbReference type="SUPFAM" id="SSF54810">
    <property type="entry name" value="GMP synthetase C-terminal dimerisation domain"/>
    <property type="match status" value="1"/>
</dbReference>
<dbReference type="CDD" id="cd00381">
    <property type="entry name" value="IMPDH"/>
    <property type="match status" value="1"/>
</dbReference>
<dbReference type="CDD" id="cd04601">
    <property type="entry name" value="CBS_pair_IMPDH"/>
    <property type="match status" value="1"/>
</dbReference>
<feature type="binding site" evidence="13">
    <location>
        <position position="419"/>
    </location>
    <ligand>
        <name>K(+)</name>
        <dbReference type="ChEBI" id="CHEBI:29103"/>
        <note>ligand shared between two tetrameric partners</note>
    </ligand>
</feature>
<dbReference type="InterPro" id="IPR017926">
    <property type="entry name" value="GATASE"/>
</dbReference>
<dbReference type="NCBIfam" id="TIGR00888">
    <property type="entry name" value="guaA_Nterm"/>
    <property type="match status" value="1"/>
</dbReference>
<keyword evidence="13 16" id="KW-0479">Metal-binding</keyword>
<dbReference type="PANTHER" id="PTHR11922">
    <property type="entry name" value="GMP SYNTHASE-RELATED"/>
    <property type="match status" value="1"/>
</dbReference>
<dbReference type="Gene3D" id="3.20.20.70">
    <property type="entry name" value="Aldolase class I"/>
    <property type="match status" value="1"/>
</dbReference>
<dbReference type="SUPFAM" id="SSF51412">
    <property type="entry name" value="Inosine monophosphate dehydrogenase (IMPDH)"/>
    <property type="match status" value="2"/>
</dbReference>
<dbReference type="CDD" id="cd01742">
    <property type="entry name" value="GATase1_GMP_Synthase"/>
    <property type="match status" value="1"/>
</dbReference>
<keyword evidence="5 13" id="KW-0658">Purine biosynthesis</keyword>
<dbReference type="AlphaFoldDB" id="A0A9P6UWM4"/>
<comment type="pathway">
    <text evidence="1">Purine metabolism; GMP biosynthesis; GMP from XMP (L-Gln route): step 1/1.</text>
</comment>
<dbReference type="FunFam" id="3.20.20.70:FF:000424">
    <property type="entry name" value="Inosine-5'-monophosphate dehydrogenase 2"/>
    <property type="match status" value="1"/>
</dbReference>
<dbReference type="NCBIfam" id="TIGR00884">
    <property type="entry name" value="guaA_Cterm"/>
    <property type="match status" value="1"/>
</dbReference>
<dbReference type="InterPro" id="IPR015875">
    <property type="entry name" value="IMP_DH/GMP_Rdtase_CS"/>
</dbReference>
<evidence type="ECO:0000259" key="17">
    <source>
        <dbReference type="PROSITE" id="PS51371"/>
    </source>
</evidence>
<keyword evidence="4 13" id="KW-0332">GMP biosynthesis</keyword>
<comment type="pathway">
    <text evidence="13 16">Purine metabolism; XMP biosynthesis via de novo pathway; XMP from IMP: step 1/1.</text>
</comment>
<evidence type="ECO:0000313" key="20">
    <source>
        <dbReference type="Proteomes" id="UP000823405"/>
    </source>
</evidence>
<keyword evidence="6 15" id="KW-0067">ATP-binding</keyword>
<evidence type="ECO:0000256" key="4">
    <source>
        <dbReference type="ARBA" id="ARBA00022749"/>
    </source>
</evidence>
<comment type="cofactor">
    <cofactor evidence="13">
        <name>K(+)</name>
        <dbReference type="ChEBI" id="CHEBI:29103"/>
    </cofactor>
</comment>
<dbReference type="NCBIfam" id="TIGR01302">
    <property type="entry name" value="IMP_dehydrog"/>
    <property type="match status" value="1"/>
</dbReference>
<dbReference type="Proteomes" id="UP000823405">
    <property type="component" value="Unassembled WGS sequence"/>
</dbReference>
<dbReference type="InterPro" id="IPR000644">
    <property type="entry name" value="CBS_dom"/>
</dbReference>
<comment type="function">
    <text evidence="13">Catalyzes the conversion of inosine 5'-phosphate (IMP) to xanthosine 5'-phosphate (XMP), the first committed and rate-limiting step in the de novo synthesis of guanine nucleotides, and therefore plays an important role in the regulation of cell growth.</text>
</comment>
<dbReference type="InterPro" id="IPR004739">
    <property type="entry name" value="GMP_synth_GATase"/>
</dbReference>
<dbReference type="InterPro" id="IPR013785">
    <property type="entry name" value="Aldolase_TIM"/>
</dbReference>
<dbReference type="Pfam" id="PF02540">
    <property type="entry name" value="NAD_synthase"/>
    <property type="match status" value="1"/>
</dbReference>
<evidence type="ECO:0000256" key="14">
    <source>
        <dbReference type="PROSITE-ProRule" id="PRU00703"/>
    </source>
</evidence>
<feature type="binding site" evidence="13">
    <location>
        <position position="261"/>
    </location>
    <ligand>
        <name>IMP</name>
        <dbReference type="ChEBI" id="CHEBI:58053"/>
    </ligand>
</feature>
<evidence type="ECO:0000259" key="18">
    <source>
        <dbReference type="PROSITE" id="PS51553"/>
    </source>
</evidence>
<dbReference type="InterPro" id="IPR025777">
    <property type="entry name" value="GMPS_ATP_PPase_dom"/>
</dbReference>
<feature type="binding site" evidence="13">
    <location>
        <position position="206"/>
    </location>
    <ligand>
        <name>NAD(+)</name>
        <dbReference type="ChEBI" id="CHEBI:57540"/>
    </ligand>
</feature>
<evidence type="ECO:0000256" key="5">
    <source>
        <dbReference type="ARBA" id="ARBA00022755"/>
    </source>
</evidence>
<comment type="subcellular location">
    <subcellularLocation>
        <location evidence="13">Cytoplasm</location>
    </subcellularLocation>
</comment>
<dbReference type="OrthoDB" id="418595at2759"/>
<keyword evidence="9 13" id="KW-0560">Oxidoreductase</keyword>
<dbReference type="HAMAP" id="MF_00344">
    <property type="entry name" value="GMP_synthase"/>
    <property type="match status" value="1"/>
</dbReference>
<dbReference type="FunFam" id="3.30.300.10:FF:000002">
    <property type="entry name" value="GMP synthase [glutamine-hydrolyzing]"/>
    <property type="match status" value="1"/>
</dbReference>
<feature type="binding site" evidence="13">
    <location>
        <begin position="319"/>
        <end position="320"/>
    </location>
    <ligand>
        <name>IMP</name>
        <dbReference type="ChEBI" id="CHEBI:58053"/>
    </ligand>
</feature>
<evidence type="ECO:0000256" key="16">
    <source>
        <dbReference type="RuleBase" id="RU003928"/>
    </source>
</evidence>
<evidence type="ECO:0000256" key="15">
    <source>
        <dbReference type="PROSITE-ProRule" id="PRU00886"/>
    </source>
</evidence>
<evidence type="ECO:0000256" key="1">
    <source>
        <dbReference type="ARBA" id="ARBA00005153"/>
    </source>
</evidence>
<name>A0A9P6UWM4_9FUNG</name>
<feature type="active site" description="Thioimidate intermediate" evidence="13">
    <location>
        <position position="263"/>
    </location>
</feature>
<evidence type="ECO:0000256" key="11">
    <source>
        <dbReference type="ARBA" id="ARBA00044933"/>
    </source>
</evidence>
<dbReference type="PRINTS" id="PR00096">
    <property type="entry name" value="GATASE"/>
</dbReference>
<evidence type="ECO:0000256" key="7">
    <source>
        <dbReference type="ARBA" id="ARBA00022958"/>
    </source>
</evidence>
<keyword evidence="10 14" id="KW-0129">CBS domain</keyword>
<dbReference type="PRINTS" id="PR00097">
    <property type="entry name" value="ANTSNTHASEII"/>
</dbReference>
<feature type="active site" description="Proton acceptor" evidence="13">
    <location>
        <position position="359"/>
    </location>
</feature>
<dbReference type="HAMAP" id="MF_01964">
    <property type="entry name" value="IMPDH"/>
    <property type="match status" value="1"/>
</dbReference>
<dbReference type="InterPro" id="IPR029062">
    <property type="entry name" value="Class_I_gatase-like"/>
</dbReference>
<evidence type="ECO:0000256" key="3">
    <source>
        <dbReference type="ARBA" id="ARBA00022741"/>
    </source>
</evidence>
<evidence type="ECO:0000256" key="8">
    <source>
        <dbReference type="ARBA" id="ARBA00022962"/>
    </source>
</evidence>
<dbReference type="GO" id="GO:0005829">
    <property type="term" value="C:cytosol"/>
    <property type="evidence" value="ECO:0007669"/>
    <property type="project" value="TreeGrafter"/>
</dbReference>
<evidence type="ECO:0000256" key="12">
    <source>
        <dbReference type="ARBA" id="ARBA00049404"/>
    </source>
</evidence>
<comment type="catalytic activity">
    <reaction evidence="12">
        <text>XMP + L-glutamine + ATP + H2O = GMP + L-glutamate + AMP + diphosphate + 2 H(+)</text>
        <dbReference type="Rhea" id="RHEA:11680"/>
        <dbReference type="ChEBI" id="CHEBI:15377"/>
        <dbReference type="ChEBI" id="CHEBI:15378"/>
        <dbReference type="ChEBI" id="CHEBI:29985"/>
        <dbReference type="ChEBI" id="CHEBI:30616"/>
        <dbReference type="ChEBI" id="CHEBI:33019"/>
        <dbReference type="ChEBI" id="CHEBI:57464"/>
        <dbReference type="ChEBI" id="CHEBI:58115"/>
        <dbReference type="ChEBI" id="CHEBI:58359"/>
        <dbReference type="ChEBI" id="CHEBI:456215"/>
        <dbReference type="EC" id="6.3.5.2"/>
    </reaction>
</comment>
<keyword evidence="3 15" id="KW-0547">Nucleotide-binding</keyword>
<dbReference type="GO" id="GO:0003938">
    <property type="term" value="F:IMP dehydrogenase activity"/>
    <property type="evidence" value="ECO:0007669"/>
    <property type="project" value="UniProtKB-UniRule"/>
</dbReference>
<dbReference type="InterPro" id="IPR001093">
    <property type="entry name" value="IMP_DH_GMPRt"/>
</dbReference>
<dbReference type="InterPro" id="IPR005990">
    <property type="entry name" value="IMP_DH"/>
</dbReference>
<comment type="catalytic activity">
    <reaction evidence="13 16">
        <text>IMP + NAD(+) + H2O = XMP + NADH + H(+)</text>
        <dbReference type="Rhea" id="RHEA:11708"/>
        <dbReference type="ChEBI" id="CHEBI:15377"/>
        <dbReference type="ChEBI" id="CHEBI:15378"/>
        <dbReference type="ChEBI" id="CHEBI:57464"/>
        <dbReference type="ChEBI" id="CHEBI:57540"/>
        <dbReference type="ChEBI" id="CHEBI:57945"/>
        <dbReference type="ChEBI" id="CHEBI:58053"/>
        <dbReference type="EC" id="1.1.1.205"/>
    </reaction>
</comment>
<feature type="binding site" description="in other chain" evidence="13">
    <location>
        <position position="258"/>
    </location>
    <ligand>
        <name>K(+)</name>
        <dbReference type="ChEBI" id="CHEBI:29103"/>
        <note>ligand shared between two tetrameric partners</note>
    </ligand>
</feature>
<comment type="function">
    <text evidence="11">Catalyzes the conversion of xanthine monophosphate (XMP) to GMP in the presence of glutamine and ATP through an adenyl-XMP intermediate.</text>
</comment>